<sequence length="183" mass="21421">MDNFFSGIRLFRYLRLVLEIGAVATVRPGRRNSEFPKILGELRKISVATRNELYEWNWLQVVGIKDGILCFAWLDNAWVFGMTTVHAIPKSLSEHYILRPRRRPRITSGNSQLVRAVFGGNPRRWLHIPIIIDDYNHRMNALDNADHLRSTMPSHRRGLRSWLSIFFWLLDCCAANAWKLYTL</sequence>
<keyword evidence="3" id="KW-1185">Reference proteome</keyword>
<evidence type="ECO:0000313" key="3">
    <source>
        <dbReference type="Proteomes" id="UP000275078"/>
    </source>
</evidence>
<evidence type="ECO:0000259" key="1">
    <source>
        <dbReference type="Pfam" id="PF13843"/>
    </source>
</evidence>
<accession>A0A3N4IEG2</accession>
<reference evidence="2 3" key="1">
    <citation type="journal article" date="2018" name="Nat. Ecol. Evol.">
        <title>Pezizomycetes genomes reveal the molecular basis of ectomycorrhizal truffle lifestyle.</title>
        <authorList>
            <person name="Murat C."/>
            <person name="Payen T."/>
            <person name="Noel B."/>
            <person name="Kuo A."/>
            <person name="Morin E."/>
            <person name="Chen J."/>
            <person name="Kohler A."/>
            <person name="Krizsan K."/>
            <person name="Balestrini R."/>
            <person name="Da Silva C."/>
            <person name="Montanini B."/>
            <person name="Hainaut M."/>
            <person name="Levati E."/>
            <person name="Barry K.W."/>
            <person name="Belfiori B."/>
            <person name="Cichocki N."/>
            <person name="Clum A."/>
            <person name="Dockter R.B."/>
            <person name="Fauchery L."/>
            <person name="Guy J."/>
            <person name="Iotti M."/>
            <person name="Le Tacon F."/>
            <person name="Lindquist E.A."/>
            <person name="Lipzen A."/>
            <person name="Malagnac F."/>
            <person name="Mello A."/>
            <person name="Molinier V."/>
            <person name="Miyauchi S."/>
            <person name="Poulain J."/>
            <person name="Riccioni C."/>
            <person name="Rubini A."/>
            <person name="Sitrit Y."/>
            <person name="Splivallo R."/>
            <person name="Traeger S."/>
            <person name="Wang M."/>
            <person name="Zifcakova L."/>
            <person name="Wipf D."/>
            <person name="Zambonelli A."/>
            <person name="Paolocci F."/>
            <person name="Nowrousian M."/>
            <person name="Ottonello S."/>
            <person name="Baldrian P."/>
            <person name="Spatafora J.W."/>
            <person name="Henrissat B."/>
            <person name="Nagy L.G."/>
            <person name="Aury J.M."/>
            <person name="Wincker P."/>
            <person name="Grigoriev I.V."/>
            <person name="Bonfante P."/>
            <person name="Martin F.M."/>
        </authorList>
    </citation>
    <scope>NUCLEOTIDE SEQUENCE [LARGE SCALE GENOMIC DNA]</scope>
    <source>
        <strain evidence="2 3">RN42</strain>
    </source>
</reference>
<dbReference type="STRING" id="1160509.A0A3N4IEG2"/>
<feature type="non-terminal residue" evidence="2">
    <location>
        <position position="183"/>
    </location>
</feature>
<gene>
    <name evidence="2" type="ORF">BJ508DRAFT_210534</name>
</gene>
<evidence type="ECO:0000313" key="2">
    <source>
        <dbReference type="EMBL" id="RPA80104.1"/>
    </source>
</evidence>
<proteinExistence type="predicted"/>
<dbReference type="AlphaFoldDB" id="A0A3N4IEG2"/>
<dbReference type="InterPro" id="IPR029526">
    <property type="entry name" value="PGBD"/>
</dbReference>
<dbReference type="OrthoDB" id="2431486at2759"/>
<protein>
    <recommendedName>
        <fullName evidence="1">PiggyBac transposable element-derived protein domain-containing protein</fullName>
    </recommendedName>
</protein>
<organism evidence="2 3">
    <name type="scientific">Ascobolus immersus RN42</name>
    <dbReference type="NCBI Taxonomy" id="1160509"/>
    <lineage>
        <taxon>Eukaryota</taxon>
        <taxon>Fungi</taxon>
        <taxon>Dikarya</taxon>
        <taxon>Ascomycota</taxon>
        <taxon>Pezizomycotina</taxon>
        <taxon>Pezizomycetes</taxon>
        <taxon>Pezizales</taxon>
        <taxon>Ascobolaceae</taxon>
        <taxon>Ascobolus</taxon>
    </lineage>
</organism>
<dbReference type="Proteomes" id="UP000275078">
    <property type="component" value="Unassembled WGS sequence"/>
</dbReference>
<dbReference type="EMBL" id="ML119691">
    <property type="protein sequence ID" value="RPA80104.1"/>
    <property type="molecule type" value="Genomic_DNA"/>
</dbReference>
<name>A0A3N4IEG2_ASCIM</name>
<dbReference type="Pfam" id="PF13843">
    <property type="entry name" value="DDE_Tnp_1_7"/>
    <property type="match status" value="1"/>
</dbReference>
<feature type="domain" description="PiggyBac transposable element-derived protein" evidence="1">
    <location>
        <begin position="1"/>
        <end position="178"/>
    </location>
</feature>